<dbReference type="InterPro" id="IPR036909">
    <property type="entry name" value="Cyt_c-like_dom_sf"/>
</dbReference>
<organism evidence="7 8">
    <name type="scientific">Prosthecobacter vanneervenii</name>
    <dbReference type="NCBI Taxonomy" id="48466"/>
    <lineage>
        <taxon>Bacteria</taxon>
        <taxon>Pseudomonadati</taxon>
        <taxon>Verrucomicrobiota</taxon>
        <taxon>Verrucomicrobiia</taxon>
        <taxon>Verrucomicrobiales</taxon>
        <taxon>Verrucomicrobiaceae</taxon>
        <taxon>Prosthecobacter</taxon>
    </lineage>
</organism>
<dbReference type="Gene3D" id="1.10.760.10">
    <property type="entry name" value="Cytochrome c-like domain"/>
    <property type="match status" value="1"/>
</dbReference>
<keyword evidence="3 4" id="KW-0408">Iron</keyword>
<evidence type="ECO:0000313" key="8">
    <source>
        <dbReference type="Proteomes" id="UP000590740"/>
    </source>
</evidence>
<feature type="domain" description="Cytochrome c" evidence="6">
    <location>
        <begin position="97"/>
        <end position="184"/>
    </location>
</feature>
<dbReference type="InterPro" id="IPR009056">
    <property type="entry name" value="Cyt_c-like_dom"/>
</dbReference>
<dbReference type="GO" id="GO:0020037">
    <property type="term" value="F:heme binding"/>
    <property type="evidence" value="ECO:0007669"/>
    <property type="project" value="InterPro"/>
</dbReference>
<keyword evidence="5" id="KW-1133">Transmembrane helix</keyword>
<dbReference type="EMBL" id="JACHIG010000002">
    <property type="protein sequence ID" value="MBB5032017.1"/>
    <property type="molecule type" value="Genomic_DNA"/>
</dbReference>
<keyword evidence="5" id="KW-0472">Membrane</keyword>
<keyword evidence="2 4" id="KW-0479">Metal-binding</keyword>
<evidence type="ECO:0000256" key="4">
    <source>
        <dbReference type="PROSITE-ProRule" id="PRU00433"/>
    </source>
</evidence>
<evidence type="ECO:0000256" key="5">
    <source>
        <dbReference type="SAM" id="Phobius"/>
    </source>
</evidence>
<dbReference type="RefSeq" id="WP_184338937.1">
    <property type="nucleotide sequence ID" value="NZ_JACHIG010000002.1"/>
</dbReference>
<dbReference type="GO" id="GO:0046872">
    <property type="term" value="F:metal ion binding"/>
    <property type="evidence" value="ECO:0007669"/>
    <property type="project" value="UniProtKB-KW"/>
</dbReference>
<accession>A0A7W7Y9B5</accession>
<dbReference type="SUPFAM" id="SSF46626">
    <property type="entry name" value="Cytochrome c"/>
    <property type="match status" value="1"/>
</dbReference>
<dbReference type="PANTHER" id="PTHR33751">
    <property type="entry name" value="CBB3-TYPE CYTOCHROME C OXIDASE SUBUNIT FIXP"/>
    <property type="match status" value="1"/>
</dbReference>
<dbReference type="PROSITE" id="PS51007">
    <property type="entry name" value="CYTC"/>
    <property type="match status" value="1"/>
</dbReference>
<dbReference type="InterPro" id="IPR038414">
    <property type="entry name" value="CcoP_N_sf"/>
</dbReference>
<dbReference type="InterPro" id="IPR050597">
    <property type="entry name" value="Cytochrome_c_Oxidase_Subunit"/>
</dbReference>
<gene>
    <name evidence="7" type="ORF">HNQ65_001585</name>
</gene>
<dbReference type="PANTHER" id="PTHR33751:SF1">
    <property type="entry name" value="CBB3-TYPE CYTOCHROME C OXIDASE SUBUNIT FIXP"/>
    <property type="match status" value="1"/>
</dbReference>
<dbReference type="Gene3D" id="6.10.280.130">
    <property type="match status" value="1"/>
</dbReference>
<evidence type="ECO:0000256" key="2">
    <source>
        <dbReference type="ARBA" id="ARBA00022723"/>
    </source>
</evidence>
<dbReference type="AlphaFoldDB" id="A0A7W7Y9B5"/>
<keyword evidence="5" id="KW-0812">Transmembrane</keyword>
<dbReference type="Pfam" id="PF14715">
    <property type="entry name" value="FixP_N"/>
    <property type="match status" value="1"/>
</dbReference>
<evidence type="ECO:0000259" key="6">
    <source>
        <dbReference type="PROSITE" id="PS51007"/>
    </source>
</evidence>
<evidence type="ECO:0000256" key="3">
    <source>
        <dbReference type="ARBA" id="ARBA00023004"/>
    </source>
</evidence>
<keyword evidence="8" id="KW-1185">Reference proteome</keyword>
<reference evidence="7 8" key="1">
    <citation type="submission" date="2020-08" db="EMBL/GenBank/DDBJ databases">
        <title>Genomic Encyclopedia of Type Strains, Phase IV (KMG-IV): sequencing the most valuable type-strain genomes for metagenomic binning, comparative biology and taxonomic classification.</title>
        <authorList>
            <person name="Goeker M."/>
        </authorList>
    </citation>
    <scope>NUCLEOTIDE SEQUENCE [LARGE SCALE GENOMIC DNA]</scope>
    <source>
        <strain evidence="7 8">DSM 12252</strain>
    </source>
</reference>
<evidence type="ECO:0000313" key="7">
    <source>
        <dbReference type="EMBL" id="MBB5032017.1"/>
    </source>
</evidence>
<feature type="transmembrane region" description="Helical" evidence="5">
    <location>
        <begin position="34"/>
        <end position="53"/>
    </location>
</feature>
<dbReference type="Proteomes" id="UP000590740">
    <property type="component" value="Unassembled WGS sequence"/>
</dbReference>
<keyword evidence="1 4" id="KW-0349">Heme</keyword>
<proteinExistence type="predicted"/>
<dbReference type="Pfam" id="PF13442">
    <property type="entry name" value="Cytochrome_CBB3"/>
    <property type="match status" value="1"/>
</dbReference>
<sequence length="221" mass="23712">MNPSSPNKSTDNGPVLRDHVYDGIQEYDQKLPNWWLFTWYITIVWFVIAWVAYYQLHLGESGPEQVDKQMAAIKAAQLKELEQLSDEKLWAMSQDEKVVSAGAATFGTTCVACHAPDLSAHLGTVKLPGLPLNDTEWKHGGNPLQILGIVRKGAPDITKGMPAWEPQLGLNRVVEVVAFVLSKHKKGEPVTLAADSPLKAGAAAAAPAAAAVSATPPAAGK</sequence>
<evidence type="ECO:0000256" key="1">
    <source>
        <dbReference type="ARBA" id="ARBA00022617"/>
    </source>
</evidence>
<name>A0A7W7Y9B5_9BACT</name>
<protein>
    <submittedName>
        <fullName evidence="7">Cytochrome c oxidase cbb3-type subunit 3</fullName>
    </submittedName>
</protein>
<dbReference type="InterPro" id="IPR032858">
    <property type="entry name" value="CcoP_N"/>
</dbReference>
<comment type="caution">
    <text evidence="7">The sequence shown here is derived from an EMBL/GenBank/DDBJ whole genome shotgun (WGS) entry which is preliminary data.</text>
</comment>
<dbReference type="GO" id="GO:0009055">
    <property type="term" value="F:electron transfer activity"/>
    <property type="evidence" value="ECO:0007669"/>
    <property type="project" value="InterPro"/>
</dbReference>